<dbReference type="AlphaFoldDB" id="A0A8J6KK75"/>
<evidence type="ECO:0000256" key="1">
    <source>
        <dbReference type="SAM" id="MobiDB-lite"/>
    </source>
</evidence>
<proteinExistence type="predicted"/>
<sequence>MGKVPKKPPEPSADATPSTLGLKMKKKQRKTAPHPKHSSVQKTQCRCYCHQTVKITMKKKPSLRRNTRGKASRKAIQIRIPKEPSETALALLIEETGEEYAKLSAPKQSQPGLDSSHTCVEDLTSSKTQGTNEDPKNTNA</sequence>
<dbReference type="EMBL" id="JAATJU010027500">
    <property type="protein sequence ID" value="KAH0500379.1"/>
    <property type="molecule type" value="Genomic_DNA"/>
</dbReference>
<evidence type="ECO:0000313" key="2">
    <source>
        <dbReference type="EMBL" id="KAH0500379.1"/>
    </source>
</evidence>
<feature type="compositionally biased region" description="Basic residues" evidence="1">
    <location>
        <begin position="23"/>
        <end position="39"/>
    </location>
</feature>
<feature type="region of interest" description="Disordered" evidence="1">
    <location>
        <begin position="102"/>
        <end position="140"/>
    </location>
</feature>
<protein>
    <submittedName>
        <fullName evidence="2">Cysteine-rich perinuclear theca 12</fullName>
    </submittedName>
</protein>
<name>A0A8J6KK75_MICOH</name>
<feature type="region of interest" description="Disordered" evidence="1">
    <location>
        <begin position="1"/>
        <end position="44"/>
    </location>
</feature>
<dbReference type="Proteomes" id="UP000710432">
    <property type="component" value="Unassembled WGS sequence"/>
</dbReference>
<organism evidence="2 3">
    <name type="scientific">Microtus ochrogaster</name>
    <name type="common">Prairie vole</name>
    <dbReference type="NCBI Taxonomy" id="79684"/>
    <lineage>
        <taxon>Eukaryota</taxon>
        <taxon>Metazoa</taxon>
        <taxon>Chordata</taxon>
        <taxon>Craniata</taxon>
        <taxon>Vertebrata</taxon>
        <taxon>Euteleostomi</taxon>
        <taxon>Mammalia</taxon>
        <taxon>Eutheria</taxon>
        <taxon>Euarchontoglires</taxon>
        <taxon>Glires</taxon>
        <taxon>Rodentia</taxon>
        <taxon>Myomorpha</taxon>
        <taxon>Muroidea</taxon>
        <taxon>Cricetidae</taxon>
        <taxon>Arvicolinae</taxon>
        <taxon>Microtus</taxon>
    </lineage>
</organism>
<reference evidence="2" key="1">
    <citation type="submission" date="2020-03" db="EMBL/GenBank/DDBJ databases">
        <title>Studies in the Genomics of Life Span.</title>
        <authorList>
            <person name="Glass D."/>
        </authorList>
    </citation>
    <scope>NUCLEOTIDE SEQUENCE</scope>
    <source>
        <strain evidence="2">LTLLF</strain>
        <tissue evidence="2">Muscle</tissue>
    </source>
</reference>
<accession>A0A8J6KK75</accession>
<gene>
    <name evidence="2" type="ORF">LTLLF_201005</name>
</gene>
<evidence type="ECO:0000313" key="3">
    <source>
        <dbReference type="Proteomes" id="UP000710432"/>
    </source>
</evidence>
<feature type="compositionally biased region" description="Polar residues" evidence="1">
    <location>
        <begin position="106"/>
        <end position="132"/>
    </location>
</feature>
<comment type="caution">
    <text evidence="2">The sequence shown here is derived from an EMBL/GenBank/DDBJ whole genome shotgun (WGS) entry which is preliminary data.</text>
</comment>